<dbReference type="PROSITE" id="PS01098">
    <property type="entry name" value="LIPASE_GDSL_SER"/>
    <property type="match status" value="1"/>
</dbReference>
<dbReference type="PANTHER" id="PTHR45642">
    <property type="entry name" value="GDSL ESTERASE/LIPASE EXL3"/>
    <property type="match status" value="1"/>
</dbReference>
<dbReference type="eggNOG" id="ENOG502QW19">
    <property type="taxonomic scope" value="Eukaryota"/>
</dbReference>
<reference evidence="3" key="3">
    <citation type="submission" date="2015-04" db="UniProtKB">
        <authorList>
            <consortium name="EnsemblPlants"/>
        </authorList>
    </citation>
    <scope>IDENTIFICATION</scope>
    <source>
        <strain evidence="3">cv. Jemalong A17</strain>
    </source>
</reference>
<evidence type="ECO:0000256" key="1">
    <source>
        <dbReference type="ARBA" id="ARBA00008668"/>
    </source>
</evidence>
<dbReference type="CDD" id="cd01837">
    <property type="entry name" value="SGNH_plant_lipase_like"/>
    <property type="match status" value="1"/>
</dbReference>
<dbReference type="AlphaFoldDB" id="G7LB70"/>
<evidence type="ECO:0000313" key="4">
    <source>
        <dbReference type="Proteomes" id="UP000002051"/>
    </source>
</evidence>
<evidence type="ECO:0000313" key="2">
    <source>
        <dbReference type="EMBL" id="AET03743.1"/>
    </source>
</evidence>
<name>G7LB70_MEDTR</name>
<dbReference type="GO" id="GO:0016298">
    <property type="term" value="F:lipase activity"/>
    <property type="evidence" value="ECO:0007669"/>
    <property type="project" value="InterPro"/>
</dbReference>
<keyword evidence="4" id="KW-1185">Reference proteome</keyword>
<dbReference type="InterPro" id="IPR008265">
    <property type="entry name" value="Lipase_GDSL_AS"/>
</dbReference>
<dbReference type="InterPro" id="IPR001087">
    <property type="entry name" value="GDSL"/>
</dbReference>
<protein>
    <submittedName>
        <fullName evidence="2">GDSL-like lipase/acylhydrolase</fullName>
    </submittedName>
</protein>
<reference evidence="2 4" key="1">
    <citation type="journal article" date="2011" name="Nature">
        <title>The Medicago genome provides insight into the evolution of rhizobial symbioses.</title>
        <authorList>
            <person name="Young N.D."/>
            <person name="Debelle F."/>
            <person name="Oldroyd G.E."/>
            <person name="Geurts R."/>
            <person name="Cannon S.B."/>
            <person name="Udvardi M.K."/>
            <person name="Benedito V.A."/>
            <person name="Mayer K.F."/>
            <person name="Gouzy J."/>
            <person name="Schoof H."/>
            <person name="Van de Peer Y."/>
            <person name="Proost S."/>
            <person name="Cook D.R."/>
            <person name="Meyers B.C."/>
            <person name="Spannagl M."/>
            <person name="Cheung F."/>
            <person name="De Mita S."/>
            <person name="Krishnakumar V."/>
            <person name="Gundlach H."/>
            <person name="Zhou S."/>
            <person name="Mudge J."/>
            <person name="Bharti A.K."/>
            <person name="Murray J.D."/>
            <person name="Naoumkina M.A."/>
            <person name="Rosen B."/>
            <person name="Silverstein K.A."/>
            <person name="Tang H."/>
            <person name="Rombauts S."/>
            <person name="Zhao P.X."/>
            <person name="Zhou P."/>
            <person name="Barbe V."/>
            <person name="Bardou P."/>
            <person name="Bechner M."/>
            <person name="Bellec A."/>
            <person name="Berger A."/>
            <person name="Berges H."/>
            <person name="Bidwell S."/>
            <person name="Bisseling T."/>
            <person name="Choisne N."/>
            <person name="Couloux A."/>
            <person name="Denny R."/>
            <person name="Deshpande S."/>
            <person name="Dai X."/>
            <person name="Doyle J.J."/>
            <person name="Dudez A.M."/>
            <person name="Farmer A.D."/>
            <person name="Fouteau S."/>
            <person name="Franken C."/>
            <person name="Gibelin C."/>
            <person name="Gish J."/>
            <person name="Goldstein S."/>
            <person name="Gonzalez A.J."/>
            <person name="Green P.J."/>
            <person name="Hallab A."/>
            <person name="Hartog M."/>
            <person name="Hua A."/>
            <person name="Humphray S.J."/>
            <person name="Jeong D.H."/>
            <person name="Jing Y."/>
            <person name="Jocker A."/>
            <person name="Kenton S.M."/>
            <person name="Kim D.J."/>
            <person name="Klee K."/>
            <person name="Lai H."/>
            <person name="Lang C."/>
            <person name="Lin S."/>
            <person name="Macmil S.L."/>
            <person name="Magdelenat G."/>
            <person name="Matthews L."/>
            <person name="McCorrison J."/>
            <person name="Monaghan E.L."/>
            <person name="Mun J.H."/>
            <person name="Najar F.Z."/>
            <person name="Nicholson C."/>
            <person name="Noirot C."/>
            <person name="O'Bleness M."/>
            <person name="Paule C.R."/>
            <person name="Poulain J."/>
            <person name="Prion F."/>
            <person name="Qin B."/>
            <person name="Qu C."/>
            <person name="Retzel E.F."/>
            <person name="Riddle C."/>
            <person name="Sallet E."/>
            <person name="Samain S."/>
            <person name="Samson N."/>
            <person name="Sanders I."/>
            <person name="Saurat O."/>
            <person name="Scarpelli C."/>
            <person name="Schiex T."/>
            <person name="Segurens B."/>
            <person name="Severin A.J."/>
            <person name="Sherrier D.J."/>
            <person name="Shi R."/>
            <person name="Sims S."/>
            <person name="Singer S.R."/>
            <person name="Sinharoy S."/>
            <person name="Sterck L."/>
            <person name="Viollet A."/>
            <person name="Wang B.B."/>
            <person name="Wang K."/>
            <person name="Wang M."/>
            <person name="Wang X."/>
            <person name="Warfsmann J."/>
            <person name="Weissenbach J."/>
            <person name="White D.D."/>
            <person name="White J.D."/>
            <person name="Wiley G.B."/>
            <person name="Wincker P."/>
            <person name="Xing Y."/>
            <person name="Yang L."/>
            <person name="Yao Z."/>
            <person name="Ying F."/>
            <person name="Zhai J."/>
            <person name="Zhou L."/>
            <person name="Zuber A."/>
            <person name="Denarie J."/>
            <person name="Dixon R.A."/>
            <person name="May G.D."/>
            <person name="Schwartz D.C."/>
            <person name="Rogers J."/>
            <person name="Quetier F."/>
            <person name="Town C.D."/>
            <person name="Roe B.A."/>
        </authorList>
    </citation>
    <scope>NUCLEOTIDE SEQUENCE [LARGE SCALE GENOMIC DNA]</scope>
    <source>
        <strain evidence="2">A17</strain>
        <strain evidence="3 4">cv. Jemalong A17</strain>
    </source>
</reference>
<dbReference type="FunFam" id="3.40.50.1110:FF:000003">
    <property type="entry name" value="GDSL esterase/lipase APG"/>
    <property type="match status" value="1"/>
</dbReference>
<dbReference type="OMA" id="IMKADFR"/>
<dbReference type="Pfam" id="PF00657">
    <property type="entry name" value="Lipase_GDSL"/>
    <property type="match status" value="1"/>
</dbReference>
<accession>G7LB70</accession>
<dbReference type="InterPro" id="IPR035669">
    <property type="entry name" value="SGNH_plant_lipase-like"/>
</dbReference>
<dbReference type="OrthoDB" id="1600564at2759"/>
<organism evidence="2 4">
    <name type="scientific">Medicago truncatula</name>
    <name type="common">Barrel medic</name>
    <name type="synonym">Medicago tribuloides</name>
    <dbReference type="NCBI Taxonomy" id="3880"/>
    <lineage>
        <taxon>Eukaryota</taxon>
        <taxon>Viridiplantae</taxon>
        <taxon>Streptophyta</taxon>
        <taxon>Embryophyta</taxon>
        <taxon>Tracheophyta</taxon>
        <taxon>Spermatophyta</taxon>
        <taxon>Magnoliopsida</taxon>
        <taxon>eudicotyledons</taxon>
        <taxon>Gunneridae</taxon>
        <taxon>Pentapetalae</taxon>
        <taxon>rosids</taxon>
        <taxon>fabids</taxon>
        <taxon>Fabales</taxon>
        <taxon>Fabaceae</taxon>
        <taxon>Papilionoideae</taxon>
        <taxon>50 kb inversion clade</taxon>
        <taxon>NPAAA clade</taxon>
        <taxon>Hologalegina</taxon>
        <taxon>IRL clade</taxon>
        <taxon>Trifolieae</taxon>
        <taxon>Medicago</taxon>
    </lineage>
</organism>
<dbReference type="GO" id="GO:0006629">
    <property type="term" value="P:lipid metabolic process"/>
    <property type="evidence" value="ECO:0007669"/>
    <property type="project" value="InterPro"/>
</dbReference>
<dbReference type="InterPro" id="IPR050592">
    <property type="entry name" value="GDSL_lipolytic_enzyme"/>
</dbReference>
<dbReference type="EnsemblPlants" id="AET03743">
    <property type="protein sequence ID" value="AET03743"/>
    <property type="gene ID" value="MTR_8g075200"/>
</dbReference>
<dbReference type="PaxDb" id="3880-AET03743"/>
<dbReference type="HOGENOM" id="CLU_015101_0_0_1"/>
<dbReference type="Proteomes" id="UP000002051">
    <property type="component" value="Chromosome 8"/>
</dbReference>
<reference evidence="2 4" key="2">
    <citation type="journal article" date="2014" name="BMC Genomics">
        <title>An improved genome release (version Mt4.0) for the model legume Medicago truncatula.</title>
        <authorList>
            <person name="Tang H."/>
            <person name="Krishnakumar V."/>
            <person name="Bidwell S."/>
            <person name="Rosen B."/>
            <person name="Chan A."/>
            <person name="Zhou S."/>
            <person name="Gentzbittel L."/>
            <person name="Childs K.L."/>
            <person name="Yandell M."/>
            <person name="Gundlach H."/>
            <person name="Mayer K.F."/>
            <person name="Schwartz D.C."/>
            <person name="Town C.D."/>
        </authorList>
    </citation>
    <scope>GENOME REANNOTATION</scope>
    <source>
        <strain evidence="2">A17</strain>
        <strain evidence="3 4">cv. Jemalong A17</strain>
    </source>
</reference>
<dbReference type="SUPFAM" id="SSF52266">
    <property type="entry name" value="SGNH hydrolase"/>
    <property type="match status" value="1"/>
</dbReference>
<proteinExistence type="inferred from homology"/>
<evidence type="ECO:0000313" key="3">
    <source>
        <dbReference type="EnsemblPlants" id="AET03743"/>
    </source>
</evidence>
<dbReference type="InterPro" id="IPR036514">
    <property type="entry name" value="SGNH_hydro_sf"/>
</dbReference>
<dbReference type="STRING" id="3880.G7LB70"/>
<comment type="similarity">
    <text evidence="1">Belongs to the 'GDSL' lipolytic enzyme family.</text>
</comment>
<dbReference type="EMBL" id="CM001224">
    <property type="protein sequence ID" value="AET03743.1"/>
    <property type="molecule type" value="Genomic_DNA"/>
</dbReference>
<dbReference type="Gene3D" id="3.40.50.1110">
    <property type="entry name" value="SGNH hydrolase"/>
    <property type="match status" value="1"/>
</dbReference>
<dbReference type="GO" id="GO:0005576">
    <property type="term" value="C:extracellular region"/>
    <property type="evidence" value="ECO:0000318"/>
    <property type="project" value="GO_Central"/>
</dbReference>
<dbReference type="PANTHER" id="PTHR45642:SF40">
    <property type="entry name" value="GDSL-LIKE LIPASE_ACYLHYDROLASE"/>
    <property type="match status" value="1"/>
</dbReference>
<sequence length="408" mass="45752">MMKLFTLIKSFYACPFLVLFYPFVVTATFDEPPYKNHSFPAVMAFGDSILDTGNNNYISTIVKANFKPNGRDFIGGKATGRFCNGKIPSDVFLEYLGIKEAMPPYLDPNLSTEDLLTGVCFASAGSGYDPLTIELAEVLSAEDQLEMFKEYIGKLKEAVGENRTAEIIANSMLIISMGTNDIAGTYYLSPFRKHEYDIEKYTSLLVSANSKFVEDLYLLGARRIGIFSLSPVGCVPFQRTVKGGLLRECVEIVNEGALIFNSKLSSSIIDLAKKHPDSRLVYLENFSQLHDIIINHNDYGFENGDASCCGIANIELGPLCSSFTLKVCNDTSQYVFWDSYHPTEKAYKILVKEILEKKLDEFASWVSKARQRQRKLKIQRSLALNRGPYIDNELNSYQPDKFTLAVPL</sequence>
<gene>
    <name evidence="3" type="primary">11443183</name>
    <name evidence="2" type="ordered locus">MTR_8g075200</name>
</gene>